<dbReference type="GO" id="GO:0018996">
    <property type="term" value="P:molting cycle, collagen and cuticulin-based cuticle"/>
    <property type="evidence" value="ECO:0007669"/>
    <property type="project" value="TreeGrafter"/>
</dbReference>
<dbReference type="EnsemblMetazoa" id="CJA34685.1">
    <property type="protein sequence ID" value="CJA34685.1"/>
    <property type="gene ID" value="WBGene00210532"/>
</dbReference>
<dbReference type="Pfam" id="PF02460">
    <property type="entry name" value="Patched"/>
    <property type="match status" value="1"/>
</dbReference>
<feature type="transmembrane region" description="Helical" evidence="7">
    <location>
        <begin position="190"/>
        <end position="214"/>
    </location>
</feature>
<keyword evidence="10" id="KW-1185">Reference proteome</keyword>
<evidence type="ECO:0000256" key="4">
    <source>
        <dbReference type="ARBA" id="ARBA00022989"/>
    </source>
</evidence>
<evidence type="ECO:0000256" key="3">
    <source>
        <dbReference type="ARBA" id="ARBA00022692"/>
    </source>
</evidence>
<comment type="subcellular location">
    <subcellularLocation>
        <location evidence="1">Membrane</location>
        <topology evidence="1">Multi-pass membrane protein</topology>
    </subcellularLocation>
</comment>
<feature type="transmembrane region" description="Helical" evidence="7">
    <location>
        <begin position="103"/>
        <end position="128"/>
    </location>
</feature>
<organism evidence="9 10">
    <name type="scientific">Caenorhabditis japonica</name>
    <dbReference type="NCBI Taxonomy" id="281687"/>
    <lineage>
        <taxon>Eukaryota</taxon>
        <taxon>Metazoa</taxon>
        <taxon>Ecdysozoa</taxon>
        <taxon>Nematoda</taxon>
        <taxon>Chromadorea</taxon>
        <taxon>Rhabditida</taxon>
        <taxon>Rhabditina</taxon>
        <taxon>Rhabditomorpha</taxon>
        <taxon>Rhabditoidea</taxon>
        <taxon>Rhabditidae</taxon>
        <taxon>Peloderinae</taxon>
        <taxon>Caenorhabditis</taxon>
    </lineage>
</organism>
<dbReference type="PANTHER" id="PTHR10796:SF88">
    <property type="entry name" value="SSD DOMAIN-CONTAINING PROTEIN"/>
    <property type="match status" value="1"/>
</dbReference>
<keyword evidence="5 7" id="KW-0472">Membrane</keyword>
<dbReference type="InterPro" id="IPR003392">
    <property type="entry name" value="PTHD_SSD"/>
</dbReference>
<feature type="domain" description="SSD" evidence="8">
    <location>
        <begin position="47"/>
        <end position="210"/>
    </location>
</feature>
<sequence>MTFFVPNRVLLREFKSPEIRVLTLSTSYVESEVVRAGMSLLPFLIVGFVIMAIVSSVTTFISAFYMQQVSIHKFSLAIAACICPFMACGTALGALFFAGVRFGSILCVTPFLVLAIGVDDAYLMIHAWQRVTAERRARPVADDSPASRLAEVLVDTGPAILISALTNIFADVAGCFTSSPEISLLAYGNMASILCDFVYQITFYSAIMTITGRFEMREEEQRRHIKKIACGVDEDDSESCTVGFCG</sequence>
<evidence type="ECO:0000313" key="9">
    <source>
        <dbReference type="EnsemblMetazoa" id="CJA34685.1"/>
    </source>
</evidence>
<dbReference type="Gene3D" id="1.20.1640.10">
    <property type="entry name" value="Multidrug efflux transporter AcrB transmembrane domain"/>
    <property type="match status" value="1"/>
</dbReference>
<dbReference type="InterPro" id="IPR000731">
    <property type="entry name" value="SSD"/>
</dbReference>
<keyword evidence="6" id="KW-0325">Glycoprotein</keyword>
<evidence type="ECO:0000313" key="10">
    <source>
        <dbReference type="Proteomes" id="UP000005237"/>
    </source>
</evidence>
<feature type="transmembrane region" description="Helical" evidence="7">
    <location>
        <begin position="76"/>
        <end position="97"/>
    </location>
</feature>
<dbReference type="SUPFAM" id="SSF82866">
    <property type="entry name" value="Multidrug efflux transporter AcrB transmembrane domain"/>
    <property type="match status" value="1"/>
</dbReference>
<proteinExistence type="inferred from homology"/>
<keyword evidence="3 7" id="KW-0812">Transmembrane</keyword>
<dbReference type="PANTHER" id="PTHR10796">
    <property type="entry name" value="PATCHED-RELATED"/>
    <property type="match status" value="1"/>
</dbReference>
<dbReference type="Proteomes" id="UP000005237">
    <property type="component" value="Unassembled WGS sequence"/>
</dbReference>
<reference evidence="10" key="1">
    <citation type="submission" date="2010-08" db="EMBL/GenBank/DDBJ databases">
        <authorList>
            <consortium name="Caenorhabditis japonica Sequencing Consortium"/>
            <person name="Wilson R.K."/>
        </authorList>
    </citation>
    <scope>NUCLEOTIDE SEQUENCE [LARGE SCALE GENOMIC DNA]</scope>
    <source>
        <strain evidence="10">DF5081</strain>
    </source>
</reference>
<reference evidence="9" key="2">
    <citation type="submission" date="2022-06" db="UniProtKB">
        <authorList>
            <consortium name="EnsemblMetazoa"/>
        </authorList>
    </citation>
    <scope>IDENTIFICATION</scope>
    <source>
        <strain evidence="9">DF5081</strain>
    </source>
</reference>
<dbReference type="PROSITE" id="PS50156">
    <property type="entry name" value="SSD"/>
    <property type="match status" value="1"/>
</dbReference>
<dbReference type="GO" id="GO:0005886">
    <property type="term" value="C:plasma membrane"/>
    <property type="evidence" value="ECO:0007669"/>
    <property type="project" value="TreeGrafter"/>
</dbReference>
<feature type="transmembrane region" description="Helical" evidence="7">
    <location>
        <begin position="40"/>
        <end position="64"/>
    </location>
</feature>
<evidence type="ECO:0000256" key="2">
    <source>
        <dbReference type="ARBA" id="ARBA00005585"/>
    </source>
</evidence>
<accession>A0A8R1IQ23</accession>
<evidence type="ECO:0000259" key="8">
    <source>
        <dbReference type="PROSITE" id="PS50156"/>
    </source>
</evidence>
<protein>
    <submittedName>
        <fullName evidence="9">SSD domain-containing protein</fullName>
    </submittedName>
</protein>
<dbReference type="GO" id="GO:0030659">
    <property type="term" value="C:cytoplasmic vesicle membrane"/>
    <property type="evidence" value="ECO:0007669"/>
    <property type="project" value="TreeGrafter"/>
</dbReference>
<dbReference type="FunFam" id="1.20.1640.10:FF:000036">
    <property type="entry name" value="PaTched Related family"/>
    <property type="match status" value="1"/>
</dbReference>
<evidence type="ECO:0000256" key="7">
    <source>
        <dbReference type="SAM" id="Phobius"/>
    </source>
</evidence>
<keyword evidence="4 7" id="KW-1133">Transmembrane helix</keyword>
<dbReference type="InterPro" id="IPR051697">
    <property type="entry name" value="Patched_domain-protein"/>
</dbReference>
<dbReference type="GO" id="GO:0006897">
    <property type="term" value="P:endocytosis"/>
    <property type="evidence" value="ECO:0007669"/>
    <property type="project" value="TreeGrafter"/>
</dbReference>
<dbReference type="AlphaFoldDB" id="A0A8R1IQ23"/>
<comment type="similarity">
    <text evidence="2">Belongs to the patched family.</text>
</comment>
<evidence type="ECO:0000256" key="6">
    <source>
        <dbReference type="ARBA" id="ARBA00023180"/>
    </source>
</evidence>
<name>A0A8R1IQ23_CAEJA</name>
<feature type="transmembrane region" description="Helical" evidence="7">
    <location>
        <begin position="149"/>
        <end position="170"/>
    </location>
</feature>
<evidence type="ECO:0000256" key="1">
    <source>
        <dbReference type="ARBA" id="ARBA00004141"/>
    </source>
</evidence>
<evidence type="ECO:0000256" key="5">
    <source>
        <dbReference type="ARBA" id="ARBA00023136"/>
    </source>
</evidence>